<comment type="similarity">
    <text evidence="1 7">Belongs to the GcvT family.</text>
</comment>
<dbReference type="Pfam" id="PF08669">
    <property type="entry name" value="GCV_T_C"/>
    <property type="match status" value="1"/>
</dbReference>
<evidence type="ECO:0000256" key="1">
    <source>
        <dbReference type="ARBA" id="ARBA00008609"/>
    </source>
</evidence>
<protein>
    <recommendedName>
        <fullName evidence="2 7">Aminomethyltransferase</fullName>
        <ecNumber evidence="2 7">2.1.2.10</ecNumber>
    </recommendedName>
    <alternativeName>
        <fullName evidence="5 7">Glycine cleavage system T protein</fullName>
    </alternativeName>
</protein>
<dbReference type="PANTHER" id="PTHR43757:SF2">
    <property type="entry name" value="AMINOMETHYLTRANSFERASE, MITOCHONDRIAL"/>
    <property type="match status" value="1"/>
</dbReference>
<dbReference type="Proteomes" id="UP001500622">
    <property type="component" value="Unassembled WGS sequence"/>
</dbReference>
<dbReference type="SUPFAM" id="SSF101790">
    <property type="entry name" value="Aminomethyltransferase beta-barrel domain"/>
    <property type="match status" value="1"/>
</dbReference>
<dbReference type="InterPro" id="IPR029043">
    <property type="entry name" value="GcvT/YgfZ_C"/>
</dbReference>
<evidence type="ECO:0000256" key="3">
    <source>
        <dbReference type="ARBA" id="ARBA00022576"/>
    </source>
</evidence>
<dbReference type="NCBIfam" id="NF001567">
    <property type="entry name" value="PRK00389.1"/>
    <property type="match status" value="1"/>
</dbReference>
<dbReference type="Pfam" id="PF01571">
    <property type="entry name" value="GCV_T"/>
    <property type="match status" value="1"/>
</dbReference>
<evidence type="ECO:0000256" key="7">
    <source>
        <dbReference type="HAMAP-Rule" id="MF_00259"/>
    </source>
</evidence>
<accession>A0ABP8LQD5</accession>
<dbReference type="InterPro" id="IPR013977">
    <property type="entry name" value="GcvT_C"/>
</dbReference>
<comment type="caution">
    <text evidence="10">The sequence shown here is derived from an EMBL/GenBank/DDBJ whole genome shotgun (WGS) entry which is preliminary data.</text>
</comment>
<evidence type="ECO:0000313" key="10">
    <source>
        <dbReference type="EMBL" id="GAA4433142.1"/>
    </source>
</evidence>
<dbReference type="HAMAP" id="MF_00259">
    <property type="entry name" value="GcvT"/>
    <property type="match status" value="1"/>
</dbReference>
<keyword evidence="3 7" id="KW-0032">Aminotransferase</keyword>
<evidence type="ECO:0000256" key="4">
    <source>
        <dbReference type="ARBA" id="ARBA00022679"/>
    </source>
</evidence>
<dbReference type="InterPro" id="IPR006223">
    <property type="entry name" value="GcvT"/>
</dbReference>
<evidence type="ECO:0000256" key="2">
    <source>
        <dbReference type="ARBA" id="ARBA00012616"/>
    </source>
</evidence>
<dbReference type="EMBL" id="BAABGN010000013">
    <property type="protein sequence ID" value="GAA4433142.1"/>
    <property type="molecule type" value="Genomic_DNA"/>
</dbReference>
<evidence type="ECO:0000313" key="11">
    <source>
        <dbReference type="Proteomes" id="UP001500622"/>
    </source>
</evidence>
<keyword evidence="4 7" id="KW-0808">Transferase</keyword>
<comment type="catalytic activity">
    <reaction evidence="6 7">
        <text>N(6)-[(R)-S(8)-aminomethyldihydrolipoyl]-L-lysyl-[protein] + (6S)-5,6,7,8-tetrahydrofolate = N(6)-[(R)-dihydrolipoyl]-L-lysyl-[protein] + (6R)-5,10-methylene-5,6,7,8-tetrahydrofolate + NH4(+)</text>
        <dbReference type="Rhea" id="RHEA:16945"/>
        <dbReference type="Rhea" id="RHEA-COMP:10475"/>
        <dbReference type="Rhea" id="RHEA-COMP:10492"/>
        <dbReference type="ChEBI" id="CHEBI:15636"/>
        <dbReference type="ChEBI" id="CHEBI:28938"/>
        <dbReference type="ChEBI" id="CHEBI:57453"/>
        <dbReference type="ChEBI" id="CHEBI:83100"/>
        <dbReference type="ChEBI" id="CHEBI:83143"/>
        <dbReference type="EC" id="2.1.2.10"/>
    </reaction>
</comment>
<evidence type="ECO:0000256" key="6">
    <source>
        <dbReference type="ARBA" id="ARBA00047665"/>
    </source>
</evidence>
<sequence length="369" mass="39208">MLDENLLRTPLHAVHRAAGAVMTPFAGWDMPLRYSSDLAEHAAVRERAGLFDLSHMAQIEVSGPDAARALDHALVTRPGVMAVGRARYSMIVADDGGILDDLIVYRLAETEYLVVANAANRTVVLDELTVRSETRVHVSDRTSSRALIALQGPASHEVLEPLTRRGDGADLASLRYYAAAPAIVAGLPVLLARTGYTGENGFEISVPAPSAGDLWAALSEAGSVAGIQACGLACRDTLRLEAGMPLYGHELTRDVTPYETGQERVVDLDHDFVGRAALAARSAEPTGTTLVGLVGEGRRAARAGSTVHDAEGEIGTVTSGVLSPTLGHPIALARVQRARAPVGTSLEVDVRGRRQSMTVTDPPFYRRSR</sequence>
<dbReference type="Gene3D" id="3.30.1360.120">
    <property type="entry name" value="Probable tRNA modification gtpase trme, domain 1"/>
    <property type="match status" value="1"/>
</dbReference>
<dbReference type="EC" id="2.1.2.10" evidence="2 7"/>
<dbReference type="InterPro" id="IPR022903">
    <property type="entry name" value="GcvT_bac"/>
</dbReference>
<dbReference type="NCBIfam" id="TIGR00528">
    <property type="entry name" value="gcvT"/>
    <property type="match status" value="1"/>
</dbReference>
<keyword evidence="11" id="KW-1185">Reference proteome</keyword>
<dbReference type="Gene3D" id="4.10.1250.10">
    <property type="entry name" value="Aminomethyltransferase fragment"/>
    <property type="match status" value="1"/>
</dbReference>
<dbReference type="InterPro" id="IPR028896">
    <property type="entry name" value="GcvT/YgfZ/DmdA"/>
</dbReference>
<evidence type="ECO:0000259" key="8">
    <source>
        <dbReference type="Pfam" id="PF01571"/>
    </source>
</evidence>
<comment type="subunit">
    <text evidence="7">The glycine cleavage system is composed of four proteins: P, T, L and H.</text>
</comment>
<dbReference type="SUPFAM" id="SSF103025">
    <property type="entry name" value="Folate-binding domain"/>
    <property type="match status" value="1"/>
</dbReference>
<gene>
    <name evidence="7 10" type="primary">gcvT</name>
    <name evidence="10" type="ORF">GCM10023169_39820</name>
</gene>
<evidence type="ECO:0000256" key="5">
    <source>
        <dbReference type="ARBA" id="ARBA00031395"/>
    </source>
</evidence>
<name>A0ABP8LQD5_9MICO</name>
<dbReference type="InterPro" id="IPR006222">
    <property type="entry name" value="GCVT_N"/>
</dbReference>
<feature type="domain" description="Aminomethyltransferase C-terminal" evidence="9">
    <location>
        <begin position="290"/>
        <end position="365"/>
    </location>
</feature>
<dbReference type="Gene3D" id="2.40.30.110">
    <property type="entry name" value="Aminomethyltransferase beta-barrel domains"/>
    <property type="match status" value="1"/>
</dbReference>
<reference evidence="11" key="1">
    <citation type="journal article" date="2019" name="Int. J. Syst. Evol. Microbiol.">
        <title>The Global Catalogue of Microorganisms (GCM) 10K type strain sequencing project: providing services to taxonomists for standard genome sequencing and annotation.</title>
        <authorList>
            <consortium name="The Broad Institute Genomics Platform"/>
            <consortium name="The Broad Institute Genome Sequencing Center for Infectious Disease"/>
            <person name="Wu L."/>
            <person name="Ma J."/>
        </authorList>
    </citation>
    <scope>NUCLEOTIDE SEQUENCE [LARGE SCALE GENOMIC DNA]</scope>
    <source>
        <strain evidence="11">JCM 17810</strain>
    </source>
</reference>
<comment type="function">
    <text evidence="7">The glycine cleavage system catalyzes the degradation of glycine.</text>
</comment>
<proteinExistence type="inferred from homology"/>
<evidence type="ECO:0000259" key="9">
    <source>
        <dbReference type="Pfam" id="PF08669"/>
    </source>
</evidence>
<dbReference type="Gene3D" id="3.30.70.1400">
    <property type="entry name" value="Aminomethyltransferase beta-barrel domains"/>
    <property type="match status" value="1"/>
</dbReference>
<feature type="domain" description="GCVT N-terminal" evidence="8">
    <location>
        <begin position="11"/>
        <end position="269"/>
    </location>
</feature>
<organism evidence="10 11">
    <name type="scientific">Georgenia halophila</name>
    <dbReference type="NCBI Taxonomy" id="620889"/>
    <lineage>
        <taxon>Bacteria</taxon>
        <taxon>Bacillati</taxon>
        <taxon>Actinomycetota</taxon>
        <taxon>Actinomycetes</taxon>
        <taxon>Micrococcales</taxon>
        <taxon>Bogoriellaceae</taxon>
        <taxon>Georgenia</taxon>
    </lineage>
</organism>
<dbReference type="RefSeq" id="WP_345218790.1">
    <property type="nucleotide sequence ID" value="NZ_BAABGN010000013.1"/>
</dbReference>
<dbReference type="PIRSF" id="PIRSF006487">
    <property type="entry name" value="GcvT"/>
    <property type="match status" value="1"/>
</dbReference>
<dbReference type="PANTHER" id="PTHR43757">
    <property type="entry name" value="AMINOMETHYLTRANSFERASE"/>
    <property type="match status" value="1"/>
</dbReference>
<dbReference type="InterPro" id="IPR027266">
    <property type="entry name" value="TrmE/GcvT-like"/>
</dbReference>